<gene>
    <name evidence="11" type="ORF">PECAL_6P14370</name>
</gene>
<evidence type="ECO:0000256" key="4">
    <source>
        <dbReference type="ARBA" id="ARBA00011927"/>
    </source>
</evidence>
<keyword evidence="6" id="KW-0808">Transferase</keyword>
<comment type="catalytic activity">
    <reaction evidence="8">
        <text>2-[(3S)-amino-3-carboxypropyl]-L-histidyl-[translation elongation factor 2] + 4 S-adenosyl-L-methionine = diphthine methyl ester-[translation elongation factor 2] + 4 S-adenosyl-L-homocysteine + 3 H(+)</text>
        <dbReference type="Rhea" id="RHEA:42652"/>
        <dbReference type="Rhea" id="RHEA-COMP:9749"/>
        <dbReference type="Rhea" id="RHEA-COMP:10173"/>
        <dbReference type="ChEBI" id="CHEBI:15378"/>
        <dbReference type="ChEBI" id="CHEBI:57856"/>
        <dbReference type="ChEBI" id="CHEBI:59789"/>
        <dbReference type="ChEBI" id="CHEBI:73995"/>
        <dbReference type="ChEBI" id="CHEBI:79005"/>
        <dbReference type="EC" id="2.1.1.314"/>
    </reaction>
</comment>
<protein>
    <recommendedName>
        <fullName evidence="4">diphthine methyl ester synthase</fullName>
        <ecNumber evidence="4">2.1.1.314</ecNumber>
    </recommendedName>
</protein>
<keyword evidence="12" id="KW-1185">Reference proteome</keyword>
<comment type="caution">
    <text evidence="11">The sequence shown here is derived from an EMBL/GenBank/DDBJ whole genome shotgun (WGS) entry which is preliminary data.</text>
</comment>
<dbReference type="InterPro" id="IPR004551">
    <property type="entry name" value="Dphthn_synthase"/>
</dbReference>
<dbReference type="UniPathway" id="UPA00559"/>
<dbReference type="FunFam" id="3.40.1010.10:FF:000004">
    <property type="entry name" value="Putative diphthine synthase"/>
    <property type="match status" value="1"/>
</dbReference>
<comment type="similarity">
    <text evidence="3">Belongs to the diphthine synthase family.</text>
</comment>
<evidence type="ECO:0000256" key="7">
    <source>
        <dbReference type="ARBA" id="ARBA00022691"/>
    </source>
</evidence>
<dbReference type="GO" id="GO:0017183">
    <property type="term" value="P:protein histidyl modification to diphthamide"/>
    <property type="evidence" value="ECO:0007669"/>
    <property type="project" value="UniProtKB-UniPathway"/>
</dbReference>
<dbReference type="AlphaFoldDB" id="A0A8J2T2H2"/>
<comment type="function">
    <text evidence="1">S-adenosyl-L-methionine-dependent methyltransferase that catalyzes four methylations of the modified target histidine residue in translation elongation factor 2 (EF-2), to form an intermediate called diphthine methyl ester. The four successive methylation reactions represent the second step of diphthamide biosynthesis.</text>
</comment>
<evidence type="ECO:0000256" key="9">
    <source>
        <dbReference type="PIRSR" id="PIRSR036432-1"/>
    </source>
</evidence>
<dbReference type="EMBL" id="CAKKNE010000006">
    <property type="protein sequence ID" value="CAH0379799.1"/>
    <property type="molecule type" value="Genomic_DNA"/>
</dbReference>
<evidence type="ECO:0000256" key="2">
    <source>
        <dbReference type="ARBA" id="ARBA00005156"/>
    </source>
</evidence>
<feature type="non-terminal residue" evidence="11">
    <location>
        <position position="314"/>
    </location>
</feature>
<dbReference type="PANTHER" id="PTHR10882">
    <property type="entry name" value="DIPHTHINE SYNTHASE"/>
    <property type="match status" value="1"/>
</dbReference>
<dbReference type="GO" id="GO:0141133">
    <property type="term" value="F:diphthine methyl ester synthase activity"/>
    <property type="evidence" value="ECO:0007669"/>
    <property type="project" value="UniProtKB-EC"/>
</dbReference>
<dbReference type="PANTHER" id="PTHR10882:SF0">
    <property type="entry name" value="DIPHTHINE METHYL ESTER SYNTHASE"/>
    <property type="match status" value="1"/>
</dbReference>
<dbReference type="CDD" id="cd11647">
    <property type="entry name" value="DHP5_DphB"/>
    <property type="match status" value="1"/>
</dbReference>
<reference evidence="11" key="1">
    <citation type="submission" date="2021-11" db="EMBL/GenBank/DDBJ databases">
        <authorList>
            <consortium name="Genoscope - CEA"/>
            <person name="William W."/>
        </authorList>
    </citation>
    <scope>NUCLEOTIDE SEQUENCE</scope>
</reference>
<feature type="domain" description="Tetrapyrrole methylase" evidence="10">
    <location>
        <begin position="45"/>
        <end position="280"/>
    </location>
</feature>
<dbReference type="InterPro" id="IPR014776">
    <property type="entry name" value="4pyrrole_Mease_sub2"/>
</dbReference>
<feature type="binding site" evidence="9">
    <location>
        <begin position="155"/>
        <end position="156"/>
    </location>
    <ligand>
        <name>S-adenosyl-L-methionine</name>
        <dbReference type="ChEBI" id="CHEBI:59789"/>
    </ligand>
</feature>
<feature type="binding site" evidence="9">
    <location>
        <position position="206"/>
    </location>
    <ligand>
        <name>S-adenosyl-L-methionine</name>
        <dbReference type="ChEBI" id="CHEBI:59789"/>
    </ligand>
</feature>
<dbReference type="HAMAP" id="MF_01084">
    <property type="entry name" value="Diphthine_synth"/>
    <property type="match status" value="1"/>
</dbReference>
<comment type="pathway">
    <text evidence="2">Protein modification; peptidyl-diphthamide biosynthesis.</text>
</comment>
<feature type="binding site" evidence="9">
    <location>
        <position position="127"/>
    </location>
    <ligand>
        <name>S-adenosyl-L-methionine</name>
        <dbReference type="ChEBI" id="CHEBI:59789"/>
    </ligand>
</feature>
<name>A0A8J2T2H2_9STRA</name>
<evidence type="ECO:0000256" key="5">
    <source>
        <dbReference type="ARBA" id="ARBA00022603"/>
    </source>
</evidence>
<keyword evidence="5" id="KW-0489">Methyltransferase</keyword>
<proteinExistence type="inferred from homology"/>
<organism evidence="11 12">
    <name type="scientific">Pelagomonas calceolata</name>
    <dbReference type="NCBI Taxonomy" id="35677"/>
    <lineage>
        <taxon>Eukaryota</taxon>
        <taxon>Sar</taxon>
        <taxon>Stramenopiles</taxon>
        <taxon>Ochrophyta</taxon>
        <taxon>Pelagophyceae</taxon>
        <taxon>Pelagomonadales</taxon>
        <taxon>Pelagomonadaceae</taxon>
        <taxon>Pelagomonas</taxon>
    </lineage>
</organism>
<dbReference type="InterPro" id="IPR000878">
    <property type="entry name" value="4pyrrol_Mease"/>
</dbReference>
<dbReference type="InterPro" id="IPR035996">
    <property type="entry name" value="4pyrrol_Methylase_sf"/>
</dbReference>
<dbReference type="GO" id="GO:0032259">
    <property type="term" value="P:methylation"/>
    <property type="evidence" value="ECO:0007669"/>
    <property type="project" value="UniProtKB-KW"/>
</dbReference>
<sequence length="314" mass="34271">LQPAIYAILRQSTGQGVSNYHHRSRTAAGDAQTQRCSTAAIAMVFYLVGLGLGDERDITVRGLEAVKKCDQVWLEAYTSVLCVGVERLEAFYGREVKVASREVVESGCDEMLERSKDGNVALLVVGDVLCATTHTDIALRAKKLDVKVEVIQNASVMGAVGKCGLQLYSYGQCVSLPFWTEQWRPTSWYEKIAFNRSGNLHTLCLLDIKVKEPDYAHLAETGRTRYLPPRFMTINQAVEQLLSAEAEHGQGVCGPDARAVGLARLGQADERIVAGTLAELRSVDFGAPLHCLVLCAPTLHDIEAEYVAQFAVAA</sequence>
<dbReference type="OrthoDB" id="2516at2759"/>
<dbReference type="Proteomes" id="UP000789595">
    <property type="component" value="Unassembled WGS sequence"/>
</dbReference>
<feature type="binding site" evidence="9">
    <location>
        <position position="52"/>
    </location>
    <ligand>
        <name>S-adenosyl-L-methionine</name>
        <dbReference type="ChEBI" id="CHEBI:59789"/>
    </ligand>
</feature>
<dbReference type="Pfam" id="PF00590">
    <property type="entry name" value="TP_methylase"/>
    <property type="match status" value="1"/>
</dbReference>
<evidence type="ECO:0000256" key="6">
    <source>
        <dbReference type="ARBA" id="ARBA00022679"/>
    </source>
</evidence>
<feature type="binding site" evidence="9">
    <location>
        <position position="290"/>
    </location>
    <ligand>
        <name>S-adenosyl-L-methionine</name>
        <dbReference type="ChEBI" id="CHEBI:59789"/>
    </ligand>
</feature>
<accession>A0A8J2T2H2</accession>
<dbReference type="PIRSF" id="PIRSF036432">
    <property type="entry name" value="Diphthine_synth"/>
    <property type="match status" value="1"/>
</dbReference>
<evidence type="ECO:0000259" key="10">
    <source>
        <dbReference type="Pfam" id="PF00590"/>
    </source>
</evidence>
<dbReference type="InterPro" id="IPR014777">
    <property type="entry name" value="4pyrrole_Mease_sub1"/>
</dbReference>
<evidence type="ECO:0000313" key="11">
    <source>
        <dbReference type="EMBL" id="CAH0379799.1"/>
    </source>
</evidence>
<evidence type="ECO:0000256" key="3">
    <source>
        <dbReference type="ARBA" id="ARBA00006729"/>
    </source>
</evidence>
<dbReference type="Gene3D" id="3.30.950.10">
    <property type="entry name" value="Methyltransferase, Cobalt-precorrin-4 Transmethylase, Domain 2"/>
    <property type="match status" value="1"/>
</dbReference>
<evidence type="ECO:0000313" key="12">
    <source>
        <dbReference type="Proteomes" id="UP000789595"/>
    </source>
</evidence>
<dbReference type="Gene3D" id="3.40.1010.10">
    <property type="entry name" value="Cobalt-precorrin-4 Transmethylase, Domain 1"/>
    <property type="match status" value="1"/>
</dbReference>
<dbReference type="FunFam" id="3.30.950.10:FF:000004">
    <property type="entry name" value="Diphthine synthase putative"/>
    <property type="match status" value="1"/>
</dbReference>
<evidence type="ECO:0000256" key="8">
    <source>
        <dbReference type="ARBA" id="ARBA00048752"/>
    </source>
</evidence>
<dbReference type="EC" id="2.1.1.314" evidence="4"/>
<keyword evidence="7 9" id="KW-0949">S-adenosyl-L-methionine</keyword>
<evidence type="ECO:0000256" key="1">
    <source>
        <dbReference type="ARBA" id="ARBA00004006"/>
    </source>
</evidence>
<dbReference type="NCBIfam" id="TIGR00522">
    <property type="entry name" value="dph5"/>
    <property type="match status" value="1"/>
</dbReference>
<dbReference type="SUPFAM" id="SSF53790">
    <property type="entry name" value="Tetrapyrrole methylase"/>
    <property type="match status" value="1"/>
</dbReference>
<feature type="binding site" evidence="9">
    <location>
        <position position="265"/>
    </location>
    <ligand>
        <name>S-adenosyl-L-methionine</name>
        <dbReference type="ChEBI" id="CHEBI:59789"/>
    </ligand>
</feature>